<accession>A0ABV6RZH3</accession>
<dbReference type="EMBL" id="JBHLTG010000013">
    <property type="protein sequence ID" value="MFC0682380.1"/>
    <property type="molecule type" value="Genomic_DNA"/>
</dbReference>
<reference evidence="1 2" key="1">
    <citation type="submission" date="2024-09" db="EMBL/GenBank/DDBJ databases">
        <authorList>
            <person name="Sun Q."/>
            <person name="Mori K."/>
        </authorList>
    </citation>
    <scope>NUCLEOTIDE SEQUENCE [LARGE SCALE GENOMIC DNA]</scope>
    <source>
        <strain evidence="1 2">KCTC 23076</strain>
    </source>
</reference>
<proteinExistence type="predicted"/>
<organism evidence="1 2">
    <name type="scientific">Lysobacter korlensis</name>
    <dbReference type="NCBI Taxonomy" id="553636"/>
    <lineage>
        <taxon>Bacteria</taxon>
        <taxon>Pseudomonadati</taxon>
        <taxon>Pseudomonadota</taxon>
        <taxon>Gammaproteobacteria</taxon>
        <taxon>Lysobacterales</taxon>
        <taxon>Lysobacteraceae</taxon>
        <taxon>Lysobacter</taxon>
    </lineage>
</organism>
<keyword evidence="2" id="KW-1185">Reference proteome</keyword>
<protein>
    <submittedName>
        <fullName evidence="1">Uncharacterized protein</fullName>
    </submittedName>
</protein>
<comment type="caution">
    <text evidence="1">The sequence shown here is derived from an EMBL/GenBank/DDBJ whole genome shotgun (WGS) entry which is preliminary data.</text>
</comment>
<evidence type="ECO:0000313" key="1">
    <source>
        <dbReference type="EMBL" id="MFC0682380.1"/>
    </source>
</evidence>
<name>A0ABV6RZH3_9GAMM</name>
<evidence type="ECO:0000313" key="2">
    <source>
        <dbReference type="Proteomes" id="UP001589896"/>
    </source>
</evidence>
<gene>
    <name evidence="1" type="ORF">ACFFGH_31505</name>
</gene>
<dbReference type="Proteomes" id="UP001589896">
    <property type="component" value="Unassembled WGS sequence"/>
</dbReference>
<sequence>MRCIWSTDASSGARTCRPADAEDYITPADRNGDEWVCIKQYKPNQGRDKHYGAPGYVVSLLSDENAAGRL</sequence>
<dbReference type="RefSeq" id="WP_386676351.1">
    <property type="nucleotide sequence ID" value="NZ_JBHLTG010000013.1"/>
</dbReference>